<evidence type="ECO:0000313" key="2">
    <source>
        <dbReference type="Proteomes" id="UP000579605"/>
    </source>
</evidence>
<dbReference type="RefSeq" id="WP_179787203.1">
    <property type="nucleotide sequence ID" value="NZ_BAAARR010000008.1"/>
</dbReference>
<protein>
    <submittedName>
        <fullName evidence="1">Uncharacterized protein</fullName>
    </submittedName>
</protein>
<dbReference type="Proteomes" id="UP000579605">
    <property type="component" value="Unassembled WGS sequence"/>
</dbReference>
<gene>
    <name evidence="1" type="ORF">F4554_002120</name>
</gene>
<proteinExistence type="predicted"/>
<dbReference type="AlphaFoldDB" id="A0A852ZCG1"/>
<dbReference type="InterPro" id="IPR008928">
    <property type="entry name" value="6-hairpin_glycosidase_sf"/>
</dbReference>
<dbReference type="PROSITE" id="PS51318">
    <property type="entry name" value="TAT"/>
    <property type="match status" value="1"/>
</dbReference>
<keyword evidence="2" id="KW-1185">Reference proteome</keyword>
<dbReference type="EMBL" id="JACBZH010000001">
    <property type="protein sequence ID" value="NYH89482.1"/>
    <property type="molecule type" value="Genomic_DNA"/>
</dbReference>
<name>A0A852ZCG1_9ACTN</name>
<reference evidence="1 2" key="1">
    <citation type="submission" date="2020-07" db="EMBL/GenBank/DDBJ databases">
        <title>Sequencing the genomes of 1000 actinobacteria strains.</title>
        <authorList>
            <person name="Klenk H.-P."/>
        </authorList>
    </citation>
    <scope>NUCLEOTIDE SEQUENCE [LARGE SCALE GENOMIC DNA]</scope>
    <source>
        <strain evidence="1 2">DSM 18448</strain>
    </source>
</reference>
<dbReference type="InterPro" id="IPR006311">
    <property type="entry name" value="TAT_signal"/>
</dbReference>
<comment type="caution">
    <text evidence="1">The sequence shown here is derived from an EMBL/GenBank/DDBJ whole genome shotgun (WGS) entry which is preliminary data.</text>
</comment>
<evidence type="ECO:0000313" key="1">
    <source>
        <dbReference type="EMBL" id="NYH89482.1"/>
    </source>
</evidence>
<accession>A0A852ZCG1</accession>
<organism evidence="1 2">
    <name type="scientific">Actinopolymorpha rutila</name>
    <dbReference type="NCBI Taxonomy" id="446787"/>
    <lineage>
        <taxon>Bacteria</taxon>
        <taxon>Bacillati</taxon>
        <taxon>Actinomycetota</taxon>
        <taxon>Actinomycetes</taxon>
        <taxon>Propionibacteriales</taxon>
        <taxon>Actinopolymorphaceae</taxon>
        <taxon>Actinopolymorpha</taxon>
    </lineage>
</organism>
<sequence length="552" mass="59729">MSSGQPMSSWQLGRRSFLRRCGTSAMVLGAAGVGVVGGAGVPALTPTRRALAATTLSAQAEQSAYDYTARETYDSFDRAFHESGSAGQPDQPNEAGGLAWGQSYVLASFLRMYDAYRDTYYLDRFVHNADLVLANRDSERGVTDYAGRCRPAWRAMNPYTVGIARLVDAGGAPLLEVRSALAYADRATASVRAGEGERFTLAVTNTQYARTDTFADVTMDPASPDYVVTRVYDAYPTGTMATVRDLRPAPAAGDPPAPGDTALASVPVVFAVHTGMISHPLAWFAATVLTEPRLRRDPRYGRKAEEYAAAARDAAAVHDEEWRDGPDGTGWFQWPKGMPVPYDGNIQPINQSVALGRTYLALAEVSRDRTYRDRAGRLARMFAAQLEVDSAGAAGWHYWPTTSRMYDGYAKTGNPATDVSAYTPAYGSAGRGAQQYEDVSHGAIEVDFAVRAFRSGVVFRGADMAAFAATYTRNLATTTPEGIATTYTRVDGGGGLAASGQYLQAPRWMAVAWWDGRVFTHTRAIYDDRQVQPGFGSGLLCVANLNWYARRG</sequence>
<dbReference type="GO" id="GO:0005975">
    <property type="term" value="P:carbohydrate metabolic process"/>
    <property type="evidence" value="ECO:0007669"/>
    <property type="project" value="InterPro"/>
</dbReference>
<dbReference type="SUPFAM" id="SSF48208">
    <property type="entry name" value="Six-hairpin glycosidases"/>
    <property type="match status" value="2"/>
</dbReference>